<gene>
    <name evidence="1" type="ORF">O0955_12990</name>
</gene>
<reference evidence="1" key="1">
    <citation type="submission" date="2022-12" db="EMBL/GenBank/DDBJ databases">
        <title>Genome sequence of HCMS5-2.</title>
        <authorList>
            <person name="Woo H."/>
        </authorList>
    </citation>
    <scope>NUCLEOTIDE SEQUENCE</scope>
    <source>
        <strain evidence="1">HCMS5-2</strain>
    </source>
</reference>
<evidence type="ECO:0000313" key="2">
    <source>
        <dbReference type="Proteomes" id="UP001144347"/>
    </source>
</evidence>
<organism evidence="1 2">
    <name type="scientific">Pedobacter punctiformis</name>
    <dbReference type="NCBI Taxonomy" id="3004097"/>
    <lineage>
        <taxon>Bacteria</taxon>
        <taxon>Pseudomonadati</taxon>
        <taxon>Bacteroidota</taxon>
        <taxon>Sphingobacteriia</taxon>
        <taxon>Sphingobacteriales</taxon>
        <taxon>Sphingobacteriaceae</taxon>
        <taxon>Pedobacter</taxon>
    </lineage>
</organism>
<proteinExistence type="predicted"/>
<evidence type="ECO:0000313" key="1">
    <source>
        <dbReference type="EMBL" id="MCZ4244921.1"/>
    </source>
</evidence>
<comment type="caution">
    <text evidence="1">The sequence shown here is derived from an EMBL/GenBank/DDBJ whole genome shotgun (WGS) entry which is preliminary data.</text>
</comment>
<protein>
    <recommendedName>
        <fullName evidence="3">Peptidase S24/S26A/S26B/S26C domain-containing protein</fullName>
    </recommendedName>
</protein>
<dbReference type="Proteomes" id="UP001144347">
    <property type="component" value="Unassembled WGS sequence"/>
</dbReference>
<dbReference type="EMBL" id="JAPWGM010000004">
    <property type="protein sequence ID" value="MCZ4244921.1"/>
    <property type="molecule type" value="Genomic_DNA"/>
</dbReference>
<sequence length="263" mass="29879">MTDLQIIKIAVGKLKSTGFGNQKEIGKLLGYSNESSFSQVLNGKVPLPTDLITKIMSLNDDIKNFILNNKEESVTERKPKLEAKPLRLADPLGFEATSDRFYSLPDDSLIMQTPVIPYKAWGSYLRGHSDPEFYADLDTIPLPVDKKHFGSYLIFEMGGESMINITSQEMARKSLWPGQKIVGRDLSRDKWKYKLHINTTEAWVIVHRTEGIVVKSIIDHDVDSAQITLHSWNPDKENYPDFTVSLNDVEQIFNIVDPYNKFG</sequence>
<accession>A0ABT4LAG7</accession>
<evidence type="ECO:0008006" key="3">
    <source>
        <dbReference type="Google" id="ProtNLM"/>
    </source>
</evidence>
<keyword evidence="2" id="KW-1185">Reference proteome</keyword>
<dbReference type="RefSeq" id="WP_269427974.1">
    <property type="nucleotide sequence ID" value="NZ_JAPWGM010000004.1"/>
</dbReference>
<name>A0ABT4LAG7_9SPHI</name>